<protein>
    <submittedName>
        <fullName evidence="4">Uncharacterized protein</fullName>
    </submittedName>
</protein>
<name>A0ABM9EME6_9BACI</name>
<feature type="region of interest" description="Disordered" evidence="2">
    <location>
        <begin position="339"/>
        <end position="466"/>
    </location>
</feature>
<dbReference type="EMBL" id="CALBWS010000001">
    <property type="protein sequence ID" value="CAH2713285.1"/>
    <property type="molecule type" value="Genomic_DNA"/>
</dbReference>
<evidence type="ECO:0000313" key="4">
    <source>
        <dbReference type="EMBL" id="CAH2713285.1"/>
    </source>
</evidence>
<feature type="transmembrane region" description="Helical" evidence="3">
    <location>
        <begin position="56"/>
        <end position="73"/>
    </location>
</feature>
<dbReference type="PANTHER" id="PTHR40903">
    <property type="entry name" value="GLYCINE-RICH CELL WALL STRUCTURAL PROTEIN 1-LIKE"/>
    <property type="match status" value="1"/>
</dbReference>
<dbReference type="PANTHER" id="PTHR40903:SF1">
    <property type="entry name" value="HYPHALLY REGULATED CELL WALL PROTEIN 3"/>
    <property type="match status" value="1"/>
</dbReference>
<dbReference type="RefSeq" id="WP_248733612.1">
    <property type="nucleotide sequence ID" value="NZ_CALBWS010000001.1"/>
</dbReference>
<feature type="coiled-coil region" evidence="1">
    <location>
        <begin position="214"/>
        <end position="289"/>
    </location>
</feature>
<comment type="caution">
    <text evidence="4">The sequence shown here is derived from an EMBL/GenBank/DDBJ whole genome shotgun (WGS) entry which is preliminary data.</text>
</comment>
<keyword evidence="5" id="KW-1185">Reference proteome</keyword>
<feature type="compositionally biased region" description="Polar residues" evidence="2">
    <location>
        <begin position="339"/>
        <end position="388"/>
    </location>
</feature>
<evidence type="ECO:0000313" key="5">
    <source>
        <dbReference type="Proteomes" id="UP000838308"/>
    </source>
</evidence>
<proteinExistence type="predicted"/>
<keyword evidence="3" id="KW-1133">Transmembrane helix</keyword>
<keyword evidence="1" id="KW-0175">Coiled coil</keyword>
<keyword evidence="3" id="KW-0812">Transmembrane</keyword>
<organism evidence="4 5">
    <name type="scientific">Neobacillus rhizosphaerae</name>
    <dbReference type="NCBI Taxonomy" id="2880965"/>
    <lineage>
        <taxon>Bacteria</taxon>
        <taxon>Bacillati</taxon>
        <taxon>Bacillota</taxon>
        <taxon>Bacilli</taxon>
        <taxon>Bacillales</taxon>
        <taxon>Bacillaceae</taxon>
        <taxon>Neobacillus</taxon>
    </lineage>
</organism>
<keyword evidence="3" id="KW-0472">Membrane</keyword>
<evidence type="ECO:0000256" key="2">
    <source>
        <dbReference type="SAM" id="MobiDB-lite"/>
    </source>
</evidence>
<accession>A0ABM9EME6</accession>
<feature type="transmembrane region" description="Helical" evidence="3">
    <location>
        <begin position="139"/>
        <end position="156"/>
    </location>
</feature>
<sequence>MEEKRQFYQLLKPVRRQLLIKRSFVQFHYWLLAASVFTVLLLLAARLFVIPFYHEMVWYGCFLLLILFIFLIWRSRPGWREAAQLFNTYIPEDRVITALFFIDDDGVLKKLQLAEAITLMKKEQQHVLARKKGYFLPKWLFIAAVFAFLSILLNYFPNHNLQLAAKKETEIAVMKKVEKKLEEKAKKEQNPEVKKMLEKAKEIMTKNPTTEDALLDLAKQKKELELKALKEQEKQENLKAWQQELKNADLNKLAAALEAKDNKKIKKELEQLTQKYDSLTESQKKALSKLSGSDKKLSEKELAVLAKKISDALNSDNAMKELADAQAALGEASDNLQNEMLASGLQSNQLALNPPTQSAGGKTTSPNSKNENPTSTPKGSDQGKQSSKNGAQGNAAGNGNGAGNGAGIGNGNGSGSGTGTGSGNGNGRGAGLGAGSRQLLTIPEKLAGKNNLESDSGTIGKGSPTEQFVGNGPILKGQLRSYQEVYGNYAAAYRNSTDRVKLPSDLEAIVKNYFLLLDPNKE</sequence>
<reference evidence="4" key="1">
    <citation type="submission" date="2022-04" db="EMBL/GenBank/DDBJ databases">
        <authorList>
            <person name="Criscuolo A."/>
        </authorList>
    </citation>
    <scope>NUCLEOTIDE SEQUENCE</scope>
    <source>
        <strain evidence="4">CIP111895</strain>
    </source>
</reference>
<feature type="transmembrane region" description="Helical" evidence="3">
    <location>
        <begin position="29"/>
        <end position="50"/>
    </location>
</feature>
<evidence type="ECO:0000256" key="1">
    <source>
        <dbReference type="SAM" id="Coils"/>
    </source>
</evidence>
<evidence type="ECO:0000256" key="3">
    <source>
        <dbReference type="SAM" id="Phobius"/>
    </source>
</evidence>
<gene>
    <name evidence="4" type="ORF">BACCIP111895_00420</name>
</gene>
<dbReference type="Proteomes" id="UP000838308">
    <property type="component" value="Unassembled WGS sequence"/>
</dbReference>
<feature type="compositionally biased region" description="Gly residues" evidence="2">
    <location>
        <begin position="396"/>
        <end position="434"/>
    </location>
</feature>